<accession>A0A8H4V4W9</accession>
<evidence type="ECO:0000313" key="2">
    <source>
        <dbReference type="Proteomes" id="UP000557566"/>
    </source>
</evidence>
<dbReference type="SUPFAM" id="SSF56112">
    <property type="entry name" value="Protein kinase-like (PK-like)"/>
    <property type="match status" value="1"/>
</dbReference>
<dbReference type="OrthoDB" id="5412996at2759"/>
<organism evidence="1 2">
    <name type="scientific">Ophiocordyceps sinensis</name>
    <dbReference type="NCBI Taxonomy" id="72228"/>
    <lineage>
        <taxon>Eukaryota</taxon>
        <taxon>Fungi</taxon>
        <taxon>Dikarya</taxon>
        <taxon>Ascomycota</taxon>
        <taxon>Pezizomycotina</taxon>
        <taxon>Sordariomycetes</taxon>
        <taxon>Hypocreomycetidae</taxon>
        <taxon>Hypocreales</taxon>
        <taxon>Ophiocordycipitaceae</taxon>
        <taxon>Ophiocordyceps</taxon>
    </lineage>
</organism>
<dbReference type="AlphaFoldDB" id="A0A8H4V4W9"/>
<dbReference type="Gene3D" id="3.30.200.20">
    <property type="entry name" value="Phosphorylase Kinase, domain 1"/>
    <property type="match status" value="1"/>
</dbReference>
<dbReference type="PANTHER" id="PTHR21310:SF37">
    <property type="entry name" value="AMINOGLYCOSIDE PHOSPHOTRANSFERASE DOMAIN-CONTAINING PROTEIN"/>
    <property type="match status" value="1"/>
</dbReference>
<protein>
    <recommendedName>
        <fullName evidence="3">Phosphotransferase enzyme family protein</fullName>
    </recommendedName>
</protein>
<dbReference type="InterPro" id="IPR011009">
    <property type="entry name" value="Kinase-like_dom_sf"/>
</dbReference>
<keyword evidence="2" id="KW-1185">Reference proteome</keyword>
<evidence type="ECO:0008006" key="3">
    <source>
        <dbReference type="Google" id="ProtNLM"/>
    </source>
</evidence>
<dbReference type="Proteomes" id="UP000557566">
    <property type="component" value="Unassembled WGS sequence"/>
</dbReference>
<dbReference type="InterPro" id="IPR051678">
    <property type="entry name" value="AGP_Transferase"/>
</dbReference>
<gene>
    <name evidence="1" type="ORF">G6O67_004499</name>
</gene>
<dbReference type="EMBL" id="JAAVMX010000005">
    <property type="protein sequence ID" value="KAF4508071.1"/>
    <property type="molecule type" value="Genomic_DNA"/>
</dbReference>
<evidence type="ECO:0000313" key="1">
    <source>
        <dbReference type="EMBL" id="KAF4508071.1"/>
    </source>
</evidence>
<comment type="caution">
    <text evidence="1">The sequence shown here is derived from an EMBL/GenBank/DDBJ whole genome shotgun (WGS) entry which is preliminary data.</text>
</comment>
<dbReference type="PANTHER" id="PTHR21310">
    <property type="entry name" value="AMINOGLYCOSIDE PHOSPHOTRANSFERASE-RELATED-RELATED"/>
    <property type="match status" value="1"/>
</dbReference>
<sequence length="459" mass="53390">MTDYDEITRANGDDELRPWVRRLYDARDDVVSFVDDRLGGQGAGKFLSFLKGSFNISFHIGFGHEKPSAVIRFPKPGHMHSPWRADKVANEVHAIEYLRQHTTIPLPTIRCWGLADESPQQLGPFIIMDFINGVKLSRFLEQPTQGEYADMTLNPDIDHVTLDTIYDQVADYMHQLSRLEFPLIGAVSKEPSGTWAVTGRPLTYDMNELVTGAAYPPQALPAAPFHSASDFFDSIANQRLLHLRTQRNLARDESDVRRRFVSRWRFKQLISKYCIDNQGPFKIFCDDLHPANMLIDPDTLRITAFLDFEFTNSMPAQFTHDPPWWLLLRGPRVWLDRDNMGEFLVRYVPRMEQFLRALDRVEDRWAVTRSDGQAEVPRLSDRMRDSWRTGRFWFNYAARTCLDMDQVYWHALHDQADGDGLGFLDEATRAELEQLVPLKMEQRQAYEQEWAIRTRFPEE</sequence>
<reference evidence="1 2" key="1">
    <citation type="journal article" date="2020" name="Genome Biol. Evol.">
        <title>A new high-quality draft genome assembly of the Chinese cordyceps Ophiocordyceps sinensis.</title>
        <authorList>
            <person name="Shu R."/>
            <person name="Zhang J."/>
            <person name="Meng Q."/>
            <person name="Zhang H."/>
            <person name="Zhou G."/>
            <person name="Li M."/>
            <person name="Wu P."/>
            <person name="Zhao Y."/>
            <person name="Chen C."/>
            <person name="Qin Q."/>
        </authorList>
    </citation>
    <scope>NUCLEOTIDE SEQUENCE [LARGE SCALE GENOMIC DNA]</scope>
    <source>
        <strain evidence="1 2">IOZ07</strain>
    </source>
</reference>
<proteinExistence type="predicted"/>
<name>A0A8H4V4W9_9HYPO</name>